<dbReference type="SUPFAM" id="SSF52833">
    <property type="entry name" value="Thioredoxin-like"/>
    <property type="match status" value="1"/>
</dbReference>
<dbReference type="InterPro" id="IPR032801">
    <property type="entry name" value="PXL2A/B/C"/>
</dbReference>
<sequence length="177" mass="19686">MKLNSGDRVPNVSATTIHGKTVGIPDPASRYVHLQFRRFAGCPVCNFHLLGLRRRYSEIEAAGIHEIVVFHSSREEMLKYQAQLPFDCVADPTKKFYREFGVGTSRFAPLHPSVLWSGLRGILATGKFYNKAENGVFGLPADFLIAPDGTITASHYGKHADDNWGADELLRLADRGR</sequence>
<dbReference type="RefSeq" id="WP_119769136.1">
    <property type="nucleotide sequence ID" value="NZ_QYUO01000001.1"/>
</dbReference>
<organism evidence="2 3">
    <name type="scientific">Noviherbaspirillum saxi</name>
    <dbReference type="NCBI Taxonomy" id="2320863"/>
    <lineage>
        <taxon>Bacteria</taxon>
        <taxon>Pseudomonadati</taxon>
        <taxon>Pseudomonadota</taxon>
        <taxon>Betaproteobacteria</taxon>
        <taxon>Burkholderiales</taxon>
        <taxon>Oxalobacteraceae</taxon>
        <taxon>Noviherbaspirillum</taxon>
    </lineage>
</organism>
<evidence type="ECO:0000259" key="1">
    <source>
        <dbReference type="PROSITE" id="PS51352"/>
    </source>
</evidence>
<comment type="caution">
    <text evidence="2">The sequence shown here is derived from an EMBL/GenBank/DDBJ whole genome shotgun (WGS) entry which is preliminary data.</text>
</comment>
<evidence type="ECO:0000313" key="2">
    <source>
        <dbReference type="EMBL" id="RJF99195.1"/>
    </source>
</evidence>
<dbReference type="PROSITE" id="PS51352">
    <property type="entry name" value="THIOREDOXIN_2"/>
    <property type="match status" value="1"/>
</dbReference>
<reference evidence="3" key="1">
    <citation type="submission" date="2018-09" db="EMBL/GenBank/DDBJ databases">
        <authorList>
            <person name="Zhu H."/>
        </authorList>
    </citation>
    <scope>NUCLEOTIDE SEQUENCE [LARGE SCALE GENOMIC DNA]</scope>
    <source>
        <strain evidence="3">K1R23-30</strain>
    </source>
</reference>
<proteinExistence type="predicted"/>
<dbReference type="Pfam" id="PF13911">
    <property type="entry name" value="AhpC-TSA_2"/>
    <property type="match status" value="1"/>
</dbReference>
<dbReference type="OrthoDB" id="9809746at2"/>
<dbReference type="Gene3D" id="3.40.30.10">
    <property type="entry name" value="Glutaredoxin"/>
    <property type="match status" value="1"/>
</dbReference>
<dbReference type="CDD" id="cd02970">
    <property type="entry name" value="PRX_like2"/>
    <property type="match status" value="1"/>
</dbReference>
<evidence type="ECO:0000313" key="3">
    <source>
        <dbReference type="Proteomes" id="UP000265955"/>
    </source>
</evidence>
<accession>A0A3A3GAJ4</accession>
<dbReference type="InterPro" id="IPR036249">
    <property type="entry name" value="Thioredoxin-like_sf"/>
</dbReference>
<feature type="domain" description="Thioredoxin" evidence="1">
    <location>
        <begin position="3"/>
        <end position="177"/>
    </location>
</feature>
<keyword evidence="3" id="KW-1185">Reference proteome</keyword>
<name>A0A3A3GAJ4_9BURK</name>
<gene>
    <name evidence="2" type="ORF">D3871_12205</name>
</gene>
<dbReference type="Proteomes" id="UP000265955">
    <property type="component" value="Unassembled WGS sequence"/>
</dbReference>
<dbReference type="AlphaFoldDB" id="A0A3A3GAJ4"/>
<dbReference type="EMBL" id="QYUO01000001">
    <property type="protein sequence ID" value="RJF99195.1"/>
    <property type="molecule type" value="Genomic_DNA"/>
</dbReference>
<dbReference type="InterPro" id="IPR013766">
    <property type="entry name" value="Thioredoxin_domain"/>
</dbReference>
<protein>
    <submittedName>
        <fullName evidence="2">AhpC/TSA family protein</fullName>
    </submittedName>
</protein>